<reference evidence="11 12" key="1">
    <citation type="journal article" date="2021" name="Nat. Plants">
        <title>The Taxus genome provides insights into paclitaxel biosynthesis.</title>
        <authorList>
            <person name="Xiong X."/>
            <person name="Gou J."/>
            <person name="Liao Q."/>
            <person name="Li Y."/>
            <person name="Zhou Q."/>
            <person name="Bi G."/>
            <person name="Li C."/>
            <person name="Du R."/>
            <person name="Wang X."/>
            <person name="Sun T."/>
            <person name="Guo L."/>
            <person name="Liang H."/>
            <person name="Lu P."/>
            <person name="Wu Y."/>
            <person name="Zhang Z."/>
            <person name="Ro D.K."/>
            <person name="Shang Y."/>
            <person name="Huang S."/>
            <person name="Yan J."/>
        </authorList>
    </citation>
    <scope>NUCLEOTIDE SEQUENCE [LARGE SCALE GENOMIC DNA]</scope>
    <source>
        <strain evidence="11">Ta-2019</strain>
    </source>
</reference>
<keyword evidence="7 10" id="KW-1133">Transmembrane helix</keyword>
<dbReference type="PANTHER" id="PTHR21072:SF13">
    <property type="entry name" value="GPI TRANSAMIDASE COMPONENT PIG-S"/>
    <property type="match status" value="1"/>
</dbReference>
<evidence type="ECO:0000313" key="11">
    <source>
        <dbReference type="EMBL" id="KAH9315235.1"/>
    </source>
</evidence>
<evidence type="ECO:0000256" key="7">
    <source>
        <dbReference type="ARBA" id="ARBA00022989"/>
    </source>
</evidence>
<organism evidence="11 12">
    <name type="scientific">Taxus chinensis</name>
    <name type="common">Chinese yew</name>
    <name type="synonym">Taxus wallichiana var. chinensis</name>
    <dbReference type="NCBI Taxonomy" id="29808"/>
    <lineage>
        <taxon>Eukaryota</taxon>
        <taxon>Viridiplantae</taxon>
        <taxon>Streptophyta</taxon>
        <taxon>Embryophyta</taxon>
        <taxon>Tracheophyta</taxon>
        <taxon>Spermatophyta</taxon>
        <taxon>Pinopsida</taxon>
        <taxon>Pinidae</taxon>
        <taxon>Conifers II</taxon>
        <taxon>Cupressales</taxon>
        <taxon>Taxaceae</taxon>
        <taxon>Taxus</taxon>
    </lineage>
</organism>
<dbReference type="EMBL" id="JAHRHJ020000005">
    <property type="protein sequence ID" value="KAH9315235.1"/>
    <property type="molecule type" value="Genomic_DNA"/>
</dbReference>
<evidence type="ECO:0000256" key="9">
    <source>
        <dbReference type="ARBA" id="ARBA00023180"/>
    </source>
</evidence>
<evidence type="ECO:0000256" key="5">
    <source>
        <dbReference type="ARBA" id="ARBA00022692"/>
    </source>
</evidence>
<keyword evidence="12" id="KW-1185">Reference proteome</keyword>
<sequence>MGNSRGAKARRRPGRKRLALTLSVVVCFVIGVPMWLKATEVYRTHLPHEAIRSLSSNPLPLLPCHFNVILVHSNSQIETEDDFALNRYLEGFASLISQQLKNRTNGNGHGGCGNGYDVTVSLDWKAKCLRGGITQHSYWPCGLATFFSSVDISSDDNVVDELLNSYSGLASGDLDSNGGVYTILVVGNTSNGNADSHRCVIGKHRHAWITGEVSDSVVPLIGDIAVNYFIEGGNVDDNGEGKGEGVSMPLAADGSATLSFTLLNANPADWIYQWDFEKLEKHFLSPLVEMLAPIAHLRVESQVLYHTPKAAHSYWDEQLASYVFHVKDLPFFVNSNEWHLDTSVAAAGRSKILQFAIYIPSALECPLRLKLPNGQLSATNGFTSPGWGGIIIWNPLTCISSTMTGNRQTHELSQEEFGPVMQVVVGQIRMLLGLPSTALHNAEMHISSVLASQTGFSDWELDVLLRRRVVADVASCSLTLASLSRLVESLPSMVIMDEIGDQVYRSLEAASLARNKSLSGMYSAAAEFARKARAWAEEAFFQPSIMSLLYFPIEHHFAIYTPFFVPVLLHTFLAAMKEAVRYRR</sequence>
<feature type="transmembrane region" description="Helical" evidence="10">
    <location>
        <begin position="18"/>
        <end position="36"/>
    </location>
</feature>
<name>A0AA38G4D8_TAXCH</name>
<feature type="non-terminal residue" evidence="11">
    <location>
        <position position="584"/>
    </location>
</feature>
<comment type="pathway">
    <text evidence="2">Glycolipid biosynthesis; glycosylphosphatidylinositol-anchor biosynthesis.</text>
</comment>
<proteinExistence type="inferred from homology"/>
<dbReference type="InterPro" id="IPR019540">
    <property type="entry name" value="PtdIno-glycan_biosynth_class_S"/>
</dbReference>
<feature type="transmembrane region" description="Helical" evidence="10">
    <location>
        <begin position="557"/>
        <end position="576"/>
    </location>
</feature>
<keyword evidence="8 10" id="KW-0472">Membrane</keyword>
<dbReference type="GO" id="GO:0006506">
    <property type="term" value="P:GPI anchor biosynthetic process"/>
    <property type="evidence" value="ECO:0007669"/>
    <property type="project" value="UniProtKB-KW"/>
</dbReference>
<gene>
    <name evidence="11" type="ORF">KI387_023862</name>
</gene>
<dbReference type="GO" id="GO:0016255">
    <property type="term" value="P:attachment of GPI anchor to protein"/>
    <property type="evidence" value="ECO:0007669"/>
    <property type="project" value="InterPro"/>
</dbReference>
<protein>
    <recommendedName>
        <fullName evidence="13">GPI transamidase component PIG-S</fullName>
    </recommendedName>
</protein>
<dbReference type="Pfam" id="PF10510">
    <property type="entry name" value="PIG-S"/>
    <property type="match status" value="1"/>
</dbReference>
<comment type="similarity">
    <text evidence="3">Belongs to the PIGS family.</text>
</comment>
<comment type="subcellular location">
    <subcellularLocation>
        <location evidence="1">Endoplasmic reticulum membrane</location>
        <topology evidence="1">Multi-pass membrane protein</topology>
    </subcellularLocation>
</comment>
<keyword evidence="9" id="KW-0325">Glycoprotein</keyword>
<accession>A0AA38G4D8</accession>
<keyword evidence="6" id="KW-0256">Endoplasmic reticulum</keyword>
<dbReference type="AlphaFoldDB" id="A0AA38G4D8"/>
<evidence type="ECO:0000256" key="1">
    <source>
        <dbReference type="ARBA" id="ARBA00004477"/>
    </source>
</evidence>
<dbReference type="PANTHER" id="PTHR21072">
    <property type="entry name" value="GPI TRANSAMIDASE COMPONENT PIG-S"/>
    <property type="match status" value="1"/>
</dbReference>
<evidence type="ECO:0000256" key="8">
    <source>
        <dbReference type="ARBA" id="ARBA00023136"/>
    </source>
</evidence>
<keyword evidence="5 10" id="KW-0812">Transmembrane</keyword>
<dbReference type="OMA" id="VGDIPFF"/>
<dbReference type="GO" id="GO:0042765">
    <property type="term" value="C:GPI-anchor transamidase complex"/>
    <property type="evidence" value="ECO:0007669"/>
    <property type="project" value="InterPro"/>
</dbReference>
<evidence type="ECO:0000256" key="10">
    <source>
        <dbReference type="SAM" id="Phobius"/>
    </source>
</evidence>
<evidence type="ECO:0000256" key="6">
    <source>
        <dbReference type="ARBA" id="ARBA00022824"/>
    </source>
</evidence>
<keyword evidence="4" id="KW-0337">GPI-anchor biosynthesis</keyword>
<evidence type="ECO:0008006" key="13">
    <source>
        <dbReference type="Google" id="ProtNLM"/>
    </source>
</evidence>
<evidence type="ECO:0000256" key="4">
    <source>
        <dbReference type="ARBA" id="ARBA00022502"/>
    </source>
</evidence>
<dbReference type="Proteomes" id="UP000824469">
    <property type="component" value="Unassembled WGS sequence"/>
</dbReference>
<evidence type="ECO:0000256" key="3">
    <source>
        <dbReference type="ARBA" id="ARBA00005316"/>
    </source>
</evidence>
<comment type="caution">
    <text evidence="11">The sequence shown here is derived from an EMBL/GenBank/DDBJ whole genome shotgun (WGS) entry which is preliminary data.</text>
</comment>
<evidence type="ECO:0000313" key="12">
    <source>
        <dbReference type="Proteomes" id="UP000824469"/>
    </source>
</evidence>
<evidence type="ECO:0000256" key="2">
    <source>
        <dbReference type="ARBA" id="ARBA00004687"/>
    </source>
</evidence>